<dbReference type="PANTHER" id="PTHR12069:SF0">
    <property type="entry name" value="DNA-DIRECTED RNA POLYMERASE III SUBUNIT RPC5"/>
    <property type="match status" value="1"/>
</dbReference>
<feature type="region of interest" description="Disordered" evidence="1">
    <location>
        <begin position="439"/>
        <end position="496"/>
    </location>
</feature>
<dbReference type="OrthoDB" id="340681at2759"/>
<dbReference type="EMBL" id="JAHLQT010020073">
    <property type="protein sequence ID" value="KAG7168357.1"/>
    <property type="molecule type" value="Genomic_DNA"/>
</dbReference>
<feature type="region of interest" description="Disordered" evidence="1">
    <location>
        <begin position="156"/>
        <end position="176"/>
    </location>
</feature>
<evidence type="ECO:0000313" key="2">
    <source>
        <dbReference type="EMBL" id="KAG7168357.1"/>
    </source>
</evidence>
<dbReference type="InterPro" id="IPR006886">
    <property type="entry name" value="RNA_pol_III_Rpc5"/>
</dbReference>
<name>A0A8J5K2F2_HOMAM</name>
<dbReference type="Pfam" id="PF04801">
    <property type="entry name" value="RPC5"/>
    <property type="match status" value="1"/>
</dbReference>
<dbReference type="GO" id="GO:0005666">
    <property type="term" value="C:RNA polymerase III complex"/>
    <property type="evidence" value="ECO:0007669"/>
    <property type="project" value="TreeGrafter"/>
</dbReference>
<keyword evidence="2" id="KW-0240">DNA-directed RNA polymerase</keyword>
<protein>
    <submittedName>
        <fullName evidence="2">DNA-directed RNA polymerase III subunit RPC5-like</fullName>
    </submittedName>
</protein>
<evidence type="ECO:0000256" key="1">
    <source>
        <dbReference type="SAM" id="MobiDB-lite"/>
    </source>
</evidence>
<gene>
    <name evidence="2" type="primary">Polr3e-L</name>
    <name evidence="2" type="ORF">Hamer_G002384</name>
</gene>
<feature type="compositionally biased region" description="Basic residues" evidence="1">
    <location>
        <begin position="487"/>
        <end position="496"/>
    </location>
</feature>
<proteinExistence type="predicted"/>
<dbReference type="Proteomes" id="UP000747542">
    <property type="component" value="Unassembled WGS sequence"/>
</dbReference>
<organism evidence="2 3">
    <name type="scientific">Homarus americanus</name>
    <name type="common">American lobster</name>
    <dbReference type="NCBI Taxonomy" id="6706"/>
    <lineage>
        <taxon>Eukaryota</taxon>
        <taxon>Metazoa</taxon>
        <taxon>Ecdysozoa</taxon>
        <taxon>Arthropoda</taxon>
        <taxon>Crustacea</taxon>
        <taxon>Multicrustacea</taxon>
        <taxon>Malacostraca</taxon>
        <taxon>Eumalacostraca</taxon>
        <taxon>Eucarida</taxon>
        <taxon>Decapoda</taxon>
        <taxon>Pleocyemata</taxon>
        <taxon>Astacidea</taxon>
        <taxon>Nephropoidea</taxon>
        <taxon>Nephropidae</taxon>
        <taxon>Homarus</taxon>
    </lineage>
</organism>
<comment type="caution">
    <text evidence="2">The sequence shown here is derived from an EMBL/GenBank/DDBJ whole genome shotgun (WGS) entry which is preliminary data.</text>
</comment>
<sequence>MRADETDNDPVVAEIPVFLAKTLAEQLYVLQYPVRPHSHSYDESTILKTNIRPRSGQIEMELGLRTRGPTYDKSKGEQIALNVDGAFRDKCDSEDNFYKSNVMDKLVLTSTKAMTDVSRYAVGVVRDSSLHLTPLSSVLALRPSFSYLDLADKRGRQERKDMSGDTEDSDDEEKAKKVTVRFEKPETIKSRKAKEKSYGFLLRQIREEPWIEVTYHKYGSERSEFELRKLYCMYEDEHVDQFSLAPKEYLSQLVPPTEEVQLTTPGLPAHLMSRSALTALPLHDRVKTVMINAGVASFGELLGVFSCENSVESALSVLKVLQQVAVLVQGNWVVKSDILYPKDSWSESGVANELIQRGRDFVLYLFTKSTSVVRAEVAEVVRLPSNDLKNILNGVSQCRRSRATWEFLLSTDTNFMKKYPDVVQRQQMIWQSRSEQLSHNFKDKQVKQDDTNKAGPSTGAKKSRAVRIKSEPSDDLSDPQTKPQPAKQRRGNKGPR</sequence>
<keyword evidence="2" id="KW-0804">Transcription</keyword>
<accession>A0A8J5K2F2</accession>
<feature type="compositionally biased region" description="Basic and acidic residues" evidence="1">
    <location>
        <begin position="440"/>
        <end position="452"/>
    </location>
</feature>
<dbReference type="PANTHER" id="PTHR12069">
    <property type="entry name" value="DNA-DIRECTED RNA POLYMERASES III 80 KDA POLYPEPTIDE RNA POLYMERASE III SUBUNIT 5"/>
    <property type="match status" value="1"/>
</dbReference>
<keyword evidence="3" id="KW-1185">Reference proteome</keyword>
<evidence type="ECO:0000313" key="3">
    <source>
        <dbReference type="Proteomes" id="UP000747542"/>
    </source>
</evidence>
<reference evidence="2" key="1">
    <citation type="journal article" date="2021" name="Sci. Adv.">
        <title>The American lobster genome reveals insights on longevity, neural, and immune adaptations.</title>
        <authorList>
            <person name="Polinski J.M."/>
            <person name="Zimin A.V."/>
            <person name="Clark K.F."/>
            <person name="Kohn A.B."/>
            <person name="Sadowski N."/>
            <person name="Timp W."/>
            <person name="Ptitsyn A."/>
            <person name="Khanna P."/>
            <person name="Romanova D.Y."/>
            <person name="Williams P."/>
            <person name="Greenwood S.J."/>
            <person name="Moroz L.L."/>
            <person name="Walt D.R."/>
            <person name="Bodnar A.G."/>
        </authorList>
    </citation>
    <scope>NUCLEOTIDE SEQUENCE</scope>
    <source>
        <strain evidence="2">GMGI-L3</strain>
    </source>
</reference>
<dbReference type="AlphaFoldDB" id="A0A8J5K2F2"/>
<dbReference type="GO" id="GO:0042797">
    <property type="term" value="P:tRNA transcription by RNA polymerase III"/>
    <property type="evidence" value="ECO:0007669"/>
    <property type="project" value="TreeGrafter"/>
</dbReference>